<evidence type="ECO:0000256" key="1">
    <source>
        <dbReference type="ARBA" id="ARBA00004141"/>
    </source>
</evidence>
<dbReference type="RefSeq" id="XP_027612483.1">
    <property type="nucleotide sequence ID" value="XM_027756682.1"/>
</dbReference>
<evidence type="ECO:0000256" key="5">
    <source>
        <dbReference type="ARBA" id="ARBA00023136"/>
    </source>
</evidence>
<dbReference type="InterPro" id="IPR027469">
    <property type="entry name" value="Cation_efflux_TMD_sf"/>
</dbReference>
<dbReference type="GO" id="GO:0098771">
    <property type="term" value="P:inorganic ion homeostasis"/>
    <property type="evidence" value="ECO:0007669"/>
    <property type="project" value="UniProtKB-ARBA"/>
</dbReference>
<evidence type="ECO:0000313" key="9">
    <source>
        <dbReference type="Proteomes" id="UP000287166"/>
    </source>
</evidence>
<dbReference type="InterPro" id="IPR002524">
    <property type="entry name" value="Cation_efflux"/>
</dbReference>
<keyword evidence="9" id="KW-1185">Reference proteome</keyword>
<keyword evidence="2" id="KW-0813">Transport</keyword>
<dbReference type="InterPro" id="IPR036837">
    <property type="entry name" value="Cation_efflux_CTD_sf"/>
</dbReference>
<dbReference type="AlphaFoldDB" id="A0A401GHB1"/>
<evidence type="ECO:0000313" key="8">
    <source>
        <dbReference type="EMBL" id="GBE81570.1"/>
    </source>
</evidence>
<gene>
    <name evidence="8" type="ORF">SCP_0312990</name>
</gene>
<dbReference type="Pfam" id="PF01545">
    <property type="entry name" value="Cation_efflux"/>
    <property type="match status" value="1"/>
</dbReference>
<feature type="domain" description="Cation efflux protein transmembrane" evidence="7">
    <location>
        <begin position="73"/>
        <end position="303"/>
    </location>
</feature>
<dbReference type="SUPFAM" id="SSF160240">
    <property type="entry name" value="Cation efflux protein cytoplasmic domain-like"/>
    <property type="match status" value="1"/>
</dbReference>
<dbReference type="FunCoup" id="A0A401GHB1">
    <property type="interactions" value="45"/>
</dbReference>
<accession>A0A401GHB1</accession>
<evidence type="ECO:0000256" key="6">
    <source>
        <dbReference type="SAM" id="MobiDB-lite"/>
    </source>
</evidence>
<dbReference type="GO" id="GO:0016020">
    <property type="term" value="C:membrane"/>
    <property type="evidence" value="ECO:0007669"/>
    <property type="project" value="UniProtKB-SubCell"/>
</dbReference>
<reference evidence="8 9" key="1">
    <citation type="journal article" date="2018" name="Sci. Rep.">
        <title>Genome sequence of the cauliflower mushroom Sparassis crispa (Hanabiratake) and its association with beneficial usage.</title>
        <authorList>
            <person name="Kiyama R."/>
            <person name="Furutani Y."/>
            <person name="Kawaguchi K."/>
            <person name="Nakanishi T."/>
        </authorList>
    </citation>
    <scope>NUCLEOTIDE SEQUENCE [LARGE SCALE GENOMIC DNA]</scope>
</reference>
<sequence>MRRQHSNQAKGKEPESHEHKHEHEHGDDHSHSHSILGALSHTHAPGEEGHGHGAEQIVEALQSSGDKGSRITLIGLGANVCLTATKGAAGWYMNSASLLADAGHGLSDLVGDFVTLFCWKLSRKPPSERYPYGFGKFEVLGTVTVSLLLTGGALGIGFHSWSLLTDALAQTATTLPAGTLHDVVAGVVEAAHSVPVVASEHGHVHSHAHSLDPNAAWFAALGVVAKEMLYRATKRVAEEEHSPVLNANALHHRSDAYSSLVALIAILGSWWFPHLPLDPIGGLVVSVLIVRQSWSILLGAFHQLTDGSVSPKTRKALAEALSPLLSAPALPASSSPLTPPSAEQLLAIRDLRAKRAGALMFVDLTVEVPRTLSVAQTSTLEGKIARTLKDARKEVAEVQVRFRPAAENR</sequence>
<dbReference type="NCBIfam" id="TIGR01297">
    <property type="entry name" value="CDF"/>
    <property type="match status" value="1"/>
</dbReference>
<keyword evidence="5" id="KW-0472">Membrane</keyword>
<dbReference type="InterPro" id="IPR058533">
    <property type="entry name" value="Cation_efflux_TM"/>
</dbReference>
<organism evidence="8 9">
    <name type="scientific">Sparassis crispa</name>
    <dbReference type="NCBI Taxonomy" id="139825"/>
    <lineage>
        <taxon>Eukaryota</taxon>
        <taxon>Fungi</taxon>
        <taxon>Dikarya</taxon>
        <taxon>Basidiomycota</taxon>
        <taxon>Agaricomycotina</taxon>
        <taxon>Agaricomycetes</taxon>
        <taxon>Polyporales</taxon>
        <taxon>Sparassidaceae</taxon>
        <taxon>Sparassis</taxon>
    </lineage>
</organism>
<comment type="subcellular location">
    <subcellularLocation>
        <location evidence="1">Membrane</location>
        <topology evidence="1">Multi-pass membrane protein</topology>
    </subcellularLocation>
</comment>
<dbReference type="Gene3D" id="1.20.1510.10">
    <property type="entry name" value="Cation efflux protein transmembrane domain"/>
    <property type="match status" value="1"/>
</dbReference>
<dbReference type="STRING" id="139825.A0A401GHB1"/>
<dbReference type="OrthoDB" id="435980at2759"/>
<dbReference type="Proteomes" id="UP000287166">
    <property type="component" value="Unassembled WGS sequence"/>
</dbReference>
<dbReference type="GO" id="GO:0030003">
    <property type="term" value="P:intracellular monoatomic cation homeostasis"/>
    <property type="evidence" value="ECO:0007669"/>
    <property type="project" value="UniProtKB-ARBA"/>
</dbReference>
<evidence type="ECO:0000259" key="7">
    <source>
        <dbReference type="Pfam" id="PF01545"/>
    </source>
</evidence>
<evidence type="ECO:0000256" key="3">
    <source>
        <dbReference type="ARBA" id="ARBA00022692"/>
    </source>
</evidence>
<protein>
    <submittedName>
        <fullName evidence="8">Mitochondrial metal transporter 2</fullName>
    </submittedName>
</protein>
<dbReference type="GO" id="GO:0008324">
    <property type="term" value="F:monoatomic cation transmembrane transporter activity"/>
    <property type="evidence" value="ECO:0007669"/>
    <property type="project" value="InterPro"/>
</dbReference>
<feature type="region of interest" description="Disordered" evidence="6">
    <location>
        <begin position="1"/>
        <end position="33"/>
    </location>
</feature>
<dbReference type="GeneID" id="38778487"/>
<evidence type="ECO:0000256" key="2">
    <source>
        <dbReference type="ARBA" id="ARBA00022448"/>
    </source>
</evidence>
<evidence type="ECO:0000256" key="4">
    <source>
        <dbReference type="ARBA" id="ARBA00022989"/>
    </source>
</evidence>
<dbReference type="InParanoid" id="A0A401GHB1"/>
<keyword evidence="3" id="KW-0812">Transmembrane</keyword>
<name>A0A401GHB1_9APHY</name>
<dbReference type="PANTHER" id="PTHR43840:SF15">
    <property type="entry name" value="MITOCHONDRIAL METAL TRANSPORTER 1-RELATED"/>
    <property type="match status" value="1"/>
</dbReference>
<feature type="compositionally biased region" description="Basic and acidic residues" evidence="6">
    <location>
        <begin position="10"/>
        <end position="31"/>
    </location>
</feature>
<dbReference type="EMBL" id="BFAD01000003">
    <property type="protein sequence ID" value="GBE81570.1"/>
    <property type="molecule type" value="Genomic_DNA"/>
</dbReference>
<proteinExistence type="predicted"/>
<comment type="caution">
    <text evidence="8">The sequence shown here is derived from an EMBL/GenBank/DDBJ whole genome shotgun (WGS) entry which is preliminary data.</text>
</comment>
<dbReference type="InterPro" id="IPR050291">
    <property type="entry name" value="CDF_Transporter"/>
</dbReference>
<dbReference type="Gene3D" id="3.30.70.1350">
    <property type="entry name" value="Cation efflux protein, cytoplasmic domain"/>
    <property type="match status" value="1"/>
</dbReference>
<dbReference type="SUPFAM" id="SSF161111">
    <property type="entry name" value="Cation efflux protein transmembrane domain-like"/>
    <property type="match status" value="1"/>
</dbReference>
<dbReference type="PANTHER" id="PTHR43840">
    <property type="entry name" value="MITOCHONDRIAL METAL TRANSPORTER 1-RELATED"/>
    <property type="match status" value="1"/>
</dbReference>
<keyword evidence="4" id="KW-1133">Transmembrane helix</keyword>